<reference evidence="3 4" key="1">
    <citation type="journal article" date="2016" name="Sci. Rep.">
        <title>Metabolic traits of an uncultured archaeal lineage -MSBL1- from brine pools of the Red Sea.</title>
        <authorList>
            <person name="Mwirichia R."/>
            <person name="Alam I."/>
            <person name="Rashid M."/>
            <person name="Vinu M."/>
            <person name="Ba-Alawi W."/>
            <person name="Anthony Kamau A."/>
            <person name="Kamanda Ngugi D."/>
            <person name="Goker M."/>
            <person name="Klenk H.P."/>
            <person name="Bajic V."/>
            <person name="Stingl U."/>
        </authorList>
    </citation>
    <scope>NUCLEOTIDE SEQUENCE [LARGE SCALE GENOMIC DNA]</scope>
    <source>
        <strain evidence="3">SCGC-AAA382A20</strain>
    </source>
</reference>
<evidence type="ECO:0000259" key="2">
    <source>
        <dbReference type="Pfam" id="PF00382"/>
    </source>
</evidence>
<dbReference type="Pfam" id="PF00382">
    <property type="entry name" value="TFIIB"/>
    <property type="match status" value="1"/>
</dbReference>
<keyword evidence="4" id="KW-1185">Reference proteome</keyword>
<comment type="similarity">
    <text evidence="1">Belongs to the TFIIB family.</text>
</comment>
<evidence type="ECO:0000313" key="4">
    <source>
        <dbReference type="Proteomes" id="UP000070263"/>
    </source>
</evidence>
<feature type="domain" description="Transcription factor TFIIB cyclin-like" evidence="2">
    <location>
        <begin position="138"/>
        <end position="221"/>
    </location>
</feature>
<dbReference type="InterPro" id="IPR023486">
    <property type="entry name" value="TFIIB_CS"/>
</dbReference>
<evidence type="ECO:0000256" key="1">
    <source>
        <dbReference type="ARBA" id="ARBA00010857"/>
    </source>
</evidence>
<evidence type="ECO:0000313" key="3">
    <source>
        <dbReference type="EMBL" id="KXB07208.1"/>
    </source>
</evidence>
<sequence>MGEVPGHHDEVYVYGDSEGIEDRFPPRPGVDPNLFVLDTDEHLRGLSRGNVVPVPQLKADLWWMGKLGARLIEKLEEARTGGRLKRLTESLMERLEEQAPGPLTCSVCGRAASAGGAESLEAGGEEFVLCSDCKTSTFEPADQAVRIWGELDLPPRVLEKALEILGRARDENLVSGRSPRGVAGGAIYIASAIFGEDKPQKKVAAMAGISPSTLRTRYRDLGSELDMLPEEGGIP</sequence>
<dbReference type="Gene3D" id="1.10.472.10">
    <property type="entry name" value="Cyclin-like"/>
    <property type="match status" value="1"/>
</dbReference>
<dbReference type="AlphaFoldDB" id="A0A133VL75"/>
<gene>
    <name evidence="3" type="ORF">AKJ51_01850</name>
</gene>
<dbReference type="InterPro" id="IPR013150">
    <property type="entry name" value="TFIIB_cyclin"/>
</dbReference>
<comment type="caution">
    <text evidence="3">The sequence shown here is derived from an EMBL/GenBank/DDBJ whole genome shotgun (WGS) entry which is preliminary data.</text>
</comment>
<dbReference type="GO" id="GO:0017025">
    <property type="term" value="F:TBP-class protein binding"/>
    <property type="evidence" value="ECO:0007669"/>
    <property type="project" value="InterPro"/>
</dbReference>
<dbReference type="EMBL" id="LHYE01000013">
    <property type="protein sequence ID" value="KXB07208.1"/>
    <property type="molecule type" value="Genomic_DNA"/>
</dbReference>
<dbReference type="SUPFAM" id="SSF47954">
    <property type="entry name" value="Cyclin-like"/>
    <property type="match status" value="1"/>
</dbReference>
<accession>A0A133VL75</accession>
<dbReference type="PROSITE" id="PS00782">
    <property type="entry name" value="TFIIB"/>
    <property type="match status" value="1"/>
</dbReference>
<name>A0A133VL75_9EURY</name>
<protein>
    <recommendedName>
        <fullName evidence="2">Transcription factor TFIIB cyclin-like domain-containing protein</fullName>
    </recommendedName>
</protein>
<dbReference type="Proteomes" id="UP000070263">
    <property type="component" value="Unassembled WGS sequence"/>
</dbReference>
<organism evidence="3 4">
    <name type="scientific">candidate division MSBL1 archaeon SCGC-AAA382A20</name>
    <dbReference type="NCBI Taxonomy" id="1698280"/>
    <lineage>
        <taxon>Archaea</taxon>
        <taxon>Methanobacteriati</taxon>
        <taxon>Methanobacteriota</taxon>
        <taxon>candidate division MSBL1</taxon>
    </lineage>
</organism>
<dbReference type="InterPro" id="IPR036915">
    <property type="entry name" value="Cyclin-like_sf"/>
</dbReference>
<proteinExistence type="inferred from homology"/>